<dbReference type="PANTHER" id="PTHR24260:SF147">
    <property type="entry name" value="EG:BACR7A4.3 PROTEIN-RELATED"/>
    <property type="match status" value="1"/>
</dbReference>
<comment type="similarity">
    <text evidence="1">Belongs to the peptidase S1 family. CLIP subfamily.</text>
</comment>
<dbReference type="InterPro" id="IPR009003">
    <property type="entry name" value="Peptidase_S1_PA"/>
</dbReference>
<evidence type="ECO:0000256" key="1">
    <source>
        <dbReference type="ARBA" id="ARBA00024195"/>
    </source>
</evidence>
<dbReference type="SUPFAM" id="SSF50494">
    <property type="entry name" value="Trypsin-like serine proteases"/>
    <property type="match status" value="1"/>
</dbReference>
<evidence type="ECO:0000256" key="2">
    <source>
        <dbReference type="SAM" id="SignalP"/>
    </source>
</evidence>
<dbReference type="PANTHER" id="PTHR24260">
    <property type="match status" value="1"/>
</dbReference>
<feature type="chain" id="PRO_5044759996" description="Peptidase S1 domain-containing protein" evidence="2">
    <location>
        <begin position="19"/>
        <end position="161"/>
    </location>
</feature>
<organism evidence="4 5">
    <name type="scientific">Culex pipiens pipiens</name>
    <name type="common">Northern house mosquito</name>
    <dbReference type="NCBI Taxonomy" id="38569"/>
    <lineage>
        <taxon>Eukaryota</taxon>
        <taxon>Metazoa</taxon>
        <taxon>Ecdysozoa</taxon>
        <taxon>Arthropoda</taxon>
        <taxon>Hexapoda</taxon>
        <taxon>Insecta</taxon>
        <taxon>Pterygota</taxon>
        <taxon>Neoptera</taxon>
        <taxon>Endopterygota</taxon>
        <taxon>Diptera</taxon>
        <taxon>Nematocera</taxon>
        <taxon>Culicoidea</taxon>
        <taxon>Culicidae</taxon>
        <taxon>Culicinae</taxon>
        <taxon>Culicini</taxon>
        <taxon>Culex</taxon>
        <taxon>Culex</taxon>
    </lineage>
</organism>
<dbReference type="InterPro" id="IPR051333">
    <property type="entry name" value="CLIP_Serine_Protease"/>
</dbReference>
<dbReference type="InterPro" id="IPR001254">
    <property type="entry name" value="Trypsin_dom"/>
</dbReference>
<feature type="domain" description="Peptidase S1" evidence="3">
    <location>
        <begin position="67"/>
        <end position="135"/>
    </location>
</feature>
<dbReference type="Proteomes" id="UP001562425">
    <property type="component" value="Unassembled WGS sequence"/>
</dbReference>
<evidence type="ECO:0000313" key="4">
    <source>
        <dbReference type="EMBL" id="KAL1398610.1"/>
    </source>
</evidence>
<feature type="signal peptide" evidence="2">
    <location>
        <begin position="1"/>
        <end position="18"/>
    </location>
</feature>
<dbReference type="PROSITE" id="PS00134">
    <property type="entry name" value="TRYPSIN_HIS"/>
    <property type="match status" value="1"/>
</dbReference>
<accession>A0ABD1DG08</accession>
<dbReference type="EMBL" id="JBEHCU010005835">
    <property type="protein sequence ID" value="KAL1398610.1"/>
    <property type="molecule type" value="Genomic_DNA"/>
</dbReference>
<reference evidence="4 5" key="1">
    <citation type="submission" date="2024-05" db="EMBL/GenBank/DDBJ databases">
        <title>Culex pipiens pipiens assembly and annotation.</title>
        <authorList>
            <person name="Alout H."/>
            <person name="Durand T."/>
        </authorList>
    </citation>
    <scope>NUCLEOTIDE SEQUENCE [LARGE SCALE GENOMIC DNA]</scope>
    <source>
        <strain evidence="4">HA-2024</strain>
        <tissue evidence="4">Whole body</tissue>
    </source>
</reference>
<dbReference type="AlphaFoldDB" id="A0ABD1DG08"/>
<dbReference type="Pfam" id="PF00089">
    <property type="entry name" value="Trypsin"/>
    <property type="match status" value="1"/>
</dbReference>
<dbReference type="InterPro" id="IPR043504">
    <property type="entry name" value="Peptidase_S1_PA_chymotrypsin"/>
</dbReference>
<gene>
    <name evidence="4" type="ORF">pipiens_008824</name>
</gene>
<dbReference type="Gene3D" id="2.40.10.10">
    <property type="entry name" value="Trypsin-like serine proteases"/>
    <property type="match status" value="1"/>
</dbReference>
<evidence type="ECO:0000259" key="3">
    <source>
        <dbReference type="Pfam" id="PF00089"/>
    </source>
</evidence>
<proteinExistence type="inferred from homology"/>
<name>A0ABD1DG08_CULPP</name>
<evidence type="ECO:0000313" key="5">
    <source>
        <dbReference type="Proteomes" id="UP001562425"/>
    </source>
</evidence>
<protein>
    <recommendedName>
        <fullName evidence="3">Peptidase S1 domain-containing protein</fullName>
    </recommendedName>
</protein>
<keyword evidence="5" id="KW-1185">Reference proteome</keyword>
<dbReference type="InterPro" id="IPR018114">
    <property type="entry name" value="TRYPSIN_HIS"/>
</dbReference>
<comment type="caution">
    <text evidence="4">The sequence shown here is derived from an EMBL/GenBank/DDBJ whole genome shotgun (WGS) entry which is preliminary data.</text>
</comment>
<keyword evidence="2" id="KW-0732">Signal</keyword>
<sequence>MNRKEVFVWLVSISSVLCSNFDRTPAEGYYQRKTISDCVHRFYQAEWENENRDVPDFSMKNVPAVAGGIRAFNGEYPHMAAIGWTVGEKVQFMCGGTLIHPKYVLTAAHCAVSVGGSLPSTMVCWIVSSVHHMRRWIPVREIQVDRLNCAELIYTTRNIPL</sequence>